<feature type="signal peptide" evidence="1">
    <location>
        <begin position="1"/>
        <end position="20"/>
    </location>
</feature>
<accession>A0A0D0IWP2</accession>
<dbReference type="EMBL" id="JXQK01000048">
    <property type="protein sequence ID" value="KIP63077.1"/>
    <property type="molecule type" value="Genomic_DNA"/>
</dbReference>
<comment type="caution">
    <text evidence="3">The sequence shown here is derived from an EMBL/GenBank/DDBJ whole genome shotgun (WGS) entry which is preliminary data.</text>
</comment>
<keyword evidence="1" id="KW-0732">Signal</keyword>
<sequence>MKKFLLSLLFINVSFCNIWAQNEWERPDAAVGKQKETVKTVTRKEKVEDPKYMAGAVTENEGKVEWTCKINMPGKSSQQLYDLCLGYLQDFVKEEDQLPESNVTLVNKSQRVIVATLNEWLVFKSTFLSLDRAKLNYVLVANCTDGCVELTMRNIFFRYDENDGKGMTKILAEESINDKNALNKKKTKLVTGWAKFRRMTIDRKDEVFDKFRTYLADK</sequence>
<dbReference type="Pfam" id="PF14730">
    <property type="entry name" value="DUF4468"/>
    <property type="match status" value="1"/>
</dbReference>
<evidence type="ECO:0000256" key="1">
    <source>
        <dbReference type="SAM" id="SignalP"/>
    </source>
</evidence>
<protein>
    <recommendedName>
        <fullName evidence="2">DUF4468 domain-containing protein</fullName>
    </recommendedName>
</protein>
<dbReference type="STRING" id="1602171.ST44_04910"/>
<gene>
    <name evidence="3" type="ORF">ST44_04910</name>
</gene>
<dbReference type="Gene3D" id="3.30.530.80">
    <property type="match status" value="1"/>
</dbReference>
<name>A0A0D0IWP2_9BACT</name>
<dbReference type="RefSeq" id="WP_042518599.1">
    <property type="nucleotide sequence ID" value="NZ_JALFDM010000009.1"/>
</dbReference>
<dbReference type="Proteomes" id="UP000032046">
    <property type="component" value="Unassembled WGS sequence"/>
</dbReference>
<evidence type="ECO:0000313" key="4">
    <source>
        <dbReference type="Proteomes" id="UP000032046"/>
    </source>
</evidence>
<feature type="domain" description="DUF4468" evidence="2">
    <location>
        <begin position="66"/>
        <end position="156"/>
    </location>
</feature>
<dbReference type="InterPro" id="IPR027823">
    <property type="entry name" value="DUF4468"/>
</dbReference>
<evidence type="ECO:0000259" key="2">
    <source>
        <dbReference type="Pfam" id="PF14730"/>
    </source>
</evidence>
<organism evidence="3 4">
    <name type="scientific">Prevotella pectinovora</name>
    <dbReference type="NCBI Taxonomy" id="1602169"/>
    <lineage>
        <taxon>Bacteria</taxon>
        <taxon>Pseudomonadati</taxon>
        <taxon>Bacteroidota</taxon>
        <taxon>Bacteroidia</taxon>
        <taxon>Bacteroidales</taxon>
        <taxon>Prevotellaceae</taxon>
        <taxon>Prevotella</taxon>
    </lineage>
</organism>
<dbReference type="AlphaFoldDB" id="A0A0D0IWP2"/>
<feature type="chain" id="PRO_5002213094" description="DUF4468 domain-containing protein" evidence="1">
    <location>
        <begin position="21"/>
        <end position="218"/>
    </location>
</feature>
<evidence type="ECO:0000313" key="3">
    <source>
        <dbReference type="EMBL" id="KIP63077.1"/>
    </source>
</evidence>
<reference evidence="3 4" key="1">
    <citation type="submission" date="2015-01" db="EMBL/GenBank/DDBJ databases">
        <title>Comparative genomics of non-oral Prevotella species.</title>
        <authorList>
            <person name="Accetto T."/>
            <person name="Nograsek B."/>
            <person name="Avgustin G."/>
        </authorList>
    </citation>
    <scope>NUCLEOTIDE SEQUENCE [LARGE SCALE GENOMIC DNA]</scope>
    <source>
        <strain evidence="3 4">P5-119</strain>
    </source>
</reference>
<proteinExistence type="predicted"/>
<keyword evidence="4" id="KW-1185">Reference proteome</keyword>
<dbReference type="CDD" id="cd12190">
    <property type="entry name" value="Bacova_04320_like"/>
    <property type="match status" value="1"/>
</dbReference>